<keyword evidence="2" id="KW-0449">Lipoprotein</keyword>
<evidence type="ECO:0000313" key="2">
    <source>
        <dbReference type="EMBL" id="MBD2753165.1"/>
    </source>
</evidence>
<reference evidence="2" key="1">
    <citation type="submission" date="2020-09" db="EMBL/GenBank/DDBJ databases">
        <authorList>
            <person name="Kim M.K."/>
        </authorList>
    </citation>
    <scope>NUCLEOTIDE SEQUENCE</scope>
    <source>
        <strain evidence="2">BT704</strain>
    </source>
</reference>
<protein>
    <submittedName>
        <fullName evidence="2">SusD/RagB family nutrient-binding outer membrane lipoprotein</fullName>
    </submittedName>
</protein>
<feature type="coiled-coil region" evidence="1">
    <location>
        <begin position="166"/>
        <end position="193"/>
    </location>
</feature>
<dbReference type="EMBL" id="JACXAA010000003">
    <property type="protein sequence ID" value="MBD2753165.1"/>
    <property type="molecule type" value="Genomic_DNA"/>
</dbReference>
<dbReference type="RefSeq" id="WP_191038797.1">
    <property type="nucleotide sequence ID" value="NZ_JACXAA010000003.1"/>
</dbReference>
<dbReference type="PROSITE" id="PS51257">
    <property type="entry name" value="PROKAR_LIPOPROTEIN"/>
    <property type="match status" value="1"/>
</dbReference>
<dbReference type="Gene3D" id="1.25.40.390">
    <property type="match status" value="1"/>
</dbReference>
<dbReference type="Proteomes" id="UP000653797">
    <property type="component" value="Unassembled WGS sequence"/>
</dbReference>
<comment type="caution">
    <text evidence="2">The sequence shown here is derived from an EMBL/GenBank/DDBJ whole genome shotgun (WGS) entry which is preliminary data.</text>
</comment>
<dbReference type="SUPFAM" id="SSF48452">
    <property type="entry name" value="TPR-like"/>
    <property type="match status" value="1"/>
</dbReference>
<sequence>MKKIHYILAGALLLTSLSGCDKGFEEVNRNPVQSTNIDPIYLFSNAQYTTTFSAQTIMYEEAIVQQIYTPFGGVNNGGNYNQDNRTNTMVNWNFFYSGTGNGNNGPIKLLADVMNQTKSDANRSNLYNMARIWKVYVFQVLVDSYGDVPYSQAGQAYTQSTYLPKYDNQQDIYNDLLNELDQATAALDASKRVETGDLYFKGNIAQWKKLGYSLMLRVAMRLSKVDAAKAQSFVQKAVAGGVMQSNDDNVKIQYTSIFPSPTSNLWNGTEKANFYLAQPFVNYLKQTNDPRLKPIATKYAEPSKDPSGTTEDNTPANQIGFPIGYDNGNVSTAPGYPGNVGSGGWKYSQLNRRTVAKVDAPQHYITYAQTQLLLAEAAQRGWTTGSAATFYTNGVTAHMNQMKEYDASATIAATDITAYLTANPFDATKALEQINTQYWVASFLNGPEAFANFRRSGFPTLTPNPYPGKTIAGTFIRRLTYPLSEKSVNADNYNAAVSRQGADDLDTRVFWDK</sequence>
<dbReference type="InterPro" id="IPR011990">
    <property type="entry name" value="TPR-like_helical_dom_sf"/>
</dbReference>
<proteinExistence type="predicted"/>
<dbReference type="AlphaFoldDB" id="A0A927B0H8"/>
<accession>A0A927B0H8</accession>
<dbReference type="InterPro" id="IPR041662">
    <property type="entry name" value="SusD-like_2"/>
</dbReference>
<keyword evidence="1" id="KW-0175">Coiled coil</keyword>
<organism evidence="2 3">
    <name type="scientific">Spirosoma validum</name>
    <dbReference type="NCBI Taxonomy" id="2771355"/>
    <lineage>
        <taxon>Bacteria</taxon>
        <taxon>Pseudomonadati</taxon>
        <taxon>Bacteroidota</taxon>
        <taxon>Cytophagia</taxon>
        <taxon>Cytophagales</taxon>
        <taxon>Cytophagaceae</taxon>
        <taxon>Spirosoma</taxon>
    </lineage>
</organism>
<evidence type="ECO:0000313" key="3">
    <source>
        <dbReference type="Proteomes" id="UP000653797"/>
    </source>
</evidence>
<keyword evidence="3" id="KW-1185">Reference proteome</keyword>
<name>A0A927B0H8_9BACT</name>
<dbReference type="Pfam" id="PF12771">
    <property type="entry name" value="SusD-like_2"/>
    <property type="match status" value="1"/>
</dbReference>
<gene>
    <name evidence="2" type="ORF">IC230_09725</name>
</gene>
<evidence type="ECO:0000256" key="1">
    <source>
        <dbReference type="SAM" id="Coils"/>
    </source>
</evidence>